<dbReference type="CDD" id="cd07505">
    <property type="entry name" value="HAD_BPGM-like"/>
    <property type="match status" value="1"/>
</dbReference>
<sequence length="219" mass="22956">MDGTLLDSEKLWDVAVRELARAHGRELPDEVRHALIGAAGADALPMLFAGIGVTTTARVIAEAARFLDDRVAELMLGPIPWRPGAEEALAMVRAAGLPSALVTNTKRSLAEYGLDTLGRDFFDLSVCGDEVARGKPAPDIYRRAAELLGVDPADCVAIEDSPTGALAAQGAGCGLIVIPCEIAVPEAPGRVFRESLVGVTIADLRAALDARQVSIPVPQ</sequence>
<dbReference type="Gene3D" id="1.10.150.240">
    <property type="entry name" value="Putative phosphatase, domain 2"/>
    <property type="match status" value="1"/>
</dbReference>
<accession>A0ABV8VD11</accession>
<dbReference type="GO" id="GO:0016787">
    <property type="term" value="F:hydrolase activity"/>
    <property type="evidence" value="ECO:0007669"/>
    <property type="project" value="UniProtKB-KW"/>
</dbReference>
<dbReference type="InterPro" id="IPR006439">
    <property type="entry name" value="HAD-SF_hydro_IA"/>
</dbReference>
<dbReference type="Gene3D" id="3.40.50.1000">
    <property type="entry name" value="HAD superfamily/HAD-like"/>
    <property type="match status" value="1"/>
</dbReference>
<protein>
    <submittedName>
        <fullName evidence="1">HAD family hydrolase</fullName>
    </submittedName>
</protein>
<evidence type="ECO:0000313" key="1">
    <source>
        <dbReference type="EMBL" id="MFC4373866.1"/>
    </source>
</evidence>
<proteinExistence type="predicted"/>
<organism evidence="1 2">
    <name type="scientific">Nocardia halotolerans</name>
    <dbReference type="NCBI Taxonomy" id="1755878"/>
    <lineage>
        <taxon>Bacteria</taxon>
        <taxon>Bacillati</taxon>
        <taxon>Actinomycetota</taxon>
        <taxon>Actinomycetes</taxon>
        <taxon>Mycobacteriales</taxon>
        <taxon>Nocardiaceae</taxon>
        <taxon>Nocardia</taxon>
    </lineage>
</organism>
<keyword evidence="1" id="KW-0378">Hydrolase</keyword>
<dbReference type="NCBIfam" id="TIGR01509">
    <property type="entry name" value="HAD-SF-IA-v3"/>
    <property type="match status" value="1"/>
</dbReference>
<dbReference type="PRINTS" id="PR00413">
    <property type="entry name" value="HADHALOGNASE"/>
</dbReference>
<comment type="caution">
    <text evidence="1">The sequence shown here is derived from an EMBL/GenBank/DDBJ whole genome shotgun (WGS) entry which is preliminary data.</text>
</comment>
<dbReference type="InterPro" id="IPR023214">
    <property type="entry name" value="HAD_sf"/>
</dbReference>
<evidence type="ECO:0000313" key="2">
    <source>
        <dbReference type="Proteomes" id="UP001595844"/>
    </source>
</evidence>
<dbReference type="InterPro" id="IPR023198">
    <property type="entry name" value="PGP-like_dom2"/>
</dbReference>
<dbReference type="PANTHER" id="PTHR18901">
    <property type="entry name" value="2-DEOXYGLUCOSE-6-PHOSPHATE PHOSPHATASE 2"/>
    <property type="match status" value="1"/>
</dbReference>
<dbReference type="SUPFAM" id="SSF56784">
    <property type="entry name" value="HAD-like"/>
    <property type="match status" value="1"/>
</dbReference>
<dbReference type="InterPro" id="IPR036412">
    <property type="entry name" value="HAD-like_sf"/>
</dbReference>
<dbReference type="PANTHER" id="PTHR18901:SF38">
    <property type="entry name" value="PSEUDOURIDINE-5'-PHOSPHATASE"/>
    <property type="match status" value="1"/>
</dbReference>
<dbReference type="NCBIfam" id="TIGR01549">
    <property type="entry name" value="HAD-SF-IA-v1"/>
    <property type="match status" value="1"/>
</dbReference>
<dbReference type="Proteomes" id="UP001595844">
    <property type="component" value="Unassembled WGS sequence"/>
</dbReference>
<keyword evidence="2" id="KW-1185">Reference proteome</keyword>
<dbReference type="Pfam" id="PF00702">
    <property type="entry name" value="Hydrolase"/>
    <property type="match status" value="1"/>
</dbReference>
<name>A0ABV8VD11_9NOCA</name>
<dbReference type="EMBL" id="JBHSDL010000006">
    <property type="protein sequence ID" value="MFC4373866.1"/>
    <property type="molecule type" value="Genomic_DNA"/>
</dbReference>
<dbReference type="RefSeq" id="WP_378557741.1">
    <property type="nucleotide sequence ID" value="NZ_JBHSDL010000006.1"/>
</dbReference>
<gene>
    <name evidence="1" type="ORF">ACFO5K_07090</name>
</gene>
<reference evidence="2" key="1">
    <citation type="journal article" date="2019" name="Int. J. Syst. Evol. Microbiol.">
        <title>The Global Catalogue of Microorganisms (GCM) 10K type strain sequencing project: providing services to taxonomists for standard genome sequencing and annotation.</title>
        <authorList>
            <consortium name="The Broad Institute Genomics Platform"/>
            <consortium name="The Broad Institute Genome Sequencing Center for Infectious Disease"/>
            <person name="Wu L."/>
            <person name="Ma J."/>
        </authorList>
    </citation>
    <scope>NUCLEOTIDE SEQUENCE [LARGE SCALE GENOMIC DNA]</scope>
    <source>
        <strain evidence="2">IBRC-M 10490</strain>
    </source>
</reference>